<feature type="domain" description="DNA2/NAM7 helicase-like C-terminal" evidence="1">
    <location>
        <begin position="17"/>
        <end position="80"/>
    </location>
</feature>
<evidence type="ECO:0000313" key="2">
    <source>
        <dbReference type="EMBL" id="MCV5626456.1"/>
    </source>
</evidence>
<accession>A0AAP3EM82</accession>
<dbReference type="Gene3D" id="3.40.50.300">
    <property type="entry name" value="P-loop containing nucleotide triphosphate hydrolases"/>
    <property type="match status" value="1"/>
</dbReference>
<dbReference type="AlphaFoldDB" id="A0AAP3EM82"/>
<feature type="non-terminal residue" evidence="2">
    <location>
        <position position="81"/>
    </location>
</feature>
<dbReference type="Pfam" id="PF13087">
    <property type="entry name" value="AAA_12"/>
    <property type="match status" value="1"/>
</dbReference>
<name>A0AAP3EM82_ECOLX</name>
<feature type="non-terminal residue" evidence="2">
    <location>
        <position position="1"/>
    </location>
</feature>
<protein>
    <submittedName>
        <fullName evidence="2">AAA family ATPase</fullName>
    </submittedName>
</protein>
<dbReference type="Proteomes" id="UP001208624">
    <property type="component" value="Unassembled WGS sequence"/>
</dbReference>
<evidence type="ECO:0000259" key="1">
    <source>
        <dbReference type="Pfam" id="PF13087"/>
    </source>
</evidence>
<dbReference type="EMBL" id="JAOVKC010001595">
    <property type="protein sequence ID" value="MCV5626456.1"/>
    <property type="molecule type" value="Genomic_DNA"/>
</dbReference>
<reference evidence="2" key="1">
    <citation type="submission" date="2023-06" db="EMBL/GenBank/DDBJ databases">
        <title>Deciphering the underlying mechanisms mediating the transmission of blaNDM gene from human to animals in China.</title>
        <authorList>
            <person name="Chen K."/>
            <person name="Chen S."/>
        </authorList>
    </citation>
    <scope>NUCLEOTIDE SEQUENCE</scope>
    <source>
        <strain evidence="2">1199</strain>
    </source>
</reference>
<gene>
    <name evidence="2" type="ORF">OFN31_33040</name>
</gene>
<dbReference type="InterPro" id="IPR041679">
    <property type="entry name" value="DNA2/NAM7-like_C"/>
</dbReference>
<sequence length="81" mass="9507">RNRPEFNDAIDGLYAMEEPLFVKNLENVQGDERDVIFISFTYGPSEHGGKVYQRFGPINSDVGWRRLNVLFTRSKKRMHVF</sequence>
<comment type="caution">
    <text evidence="2">The sequence shown here is derived from an EMBL/GenBank/DDBJ whole genome shotgun (WGS) entry which is preliminary data.</text>
</comment>
<dbReference type="InterPro" id="IPR027417">
    <property type="entry name" value="P-loop_NTPase"/>
</dbReference>
<evidence type="ECO:0000313" key="3">
    <source>
        <dbReference type="Proteomes" id="UP001208624"/>
    </source>
</evidence>
<organism evidence="2 3">
    <name type="scientific">Escherichia coli</name>
    <dbReference type="NCBI Taxonomy" id="562"/>
    <lineage>
        <taxon>Bacteria</taxon>
        <taxon>Pseudomonadati</taxon>
        <taxon>Pseudomonadota</taxon>
        <taxon>Gammaproteobacteria</taxon>
        <taxon>Enterobacterales</taxon>
        <taxon>Enterobacteriaceae</taxon>
        <taxon>Escherichia</taxon>
    </lineage>
</organism>
<proteinExistence type="predicted"/>